<dbReference type="RefSeq" id="WP_025412993.1">
    <property type="nucleotide sequence ID" value="NZ_CP007128.1"/>
</dbReference>
<dbReference type="Pfam" id="PF13091">
    <property type="entry name" value="PLDc_2"/>
    <property type="match status" value="1"/>
</dbReference>
<gene>
    <name evidence="2" type="ORF">J421_4008</name>
</gene>
<dbReference type="HOGENOM" id="CLU_038053_0_1_0"/>
<keyword evidence="3" id="KW-1185">Reference proteome</keyword>
<dbReference type="CDD" id="cd09110">
    <property type="entry name" value="PLDc_CLS_1"/>
    <property type="match status" value="1"/>
</dbReference>
<accession>W0RMJ6</accession>
<protein>
    <submittedName>
        <fullName evidence="2">Phospholipase D-like domain protein</fullName>
    </submittedName>
</protein>
<dbReference type="CDD" id="cd09159">
    <property type="entry name" value="PLDc_ybhO_like_2"/>
    <property type="match status" value="1"/>
</dbReference>
<dbReference type="PROSITE" id="PS50035">
    <property type="entry name" value="PLD"/>
    <property type="match status" value="1"/>
</dbReference>
<sequence length="423" mass="46917">MAIIAFILAGLFVGVLGLLGLLNAVRGTPVRRVVPLGATLPPVDDPSFCTAMELVSRTALSGGHHVETFWNGDQTYPRLWADLRAARTSITLQLYYCETGRMADELREILVDRARAGVRVFFLYDAFGTSFPDEYIDALRAAGVRAEPFRPIGIRTLRTMQHRAHVRVVSIDGTIGWTGGFGISDKWFGDGRTKDHWRDSNVRFTGPAVHQLWAAFAACWTESTGDLLIAPVEPSADGDGPVVAGLLHASPSVGSTEAERFLTYSIASARRTLYITNSYFVPDRAIRTLIADAARRGVDTRILTVSAETDVKSTWYAGRARYEELLAAGVRIFEYQPVMMHAKTLTVDGGWAALGSMNADNRSLSFNEETVLMILDAGVTCTIERQFLDDLGFANEIRLDEFRRRGWIERIKEKACYAVWRVL</sequence>
<dbReference type="eggNOG" id="COG1502">
    <property type="taxonomic scope" value="Bacteria"/>
</dbReference>
<organism evidence="2 3">
    <name type="scientific">Gemmatirosa kalamazoonensis</name>
    <dbReference type="NCBI Taxonomy" id="861299"/>
    <lineage>
        <taxon>Bacteria</taxon>
        <taxon>Pseudomonadati</taxon>
        <taxon>Gemmatimonadota</taxon>
        <taxon>Gemmatimonadia</taxon>
        <taxon>Gemmatimonadales</taxon>
        <taxon>Gemmatimonadaceae</taxon>
        <taxon>Gemmatirosa</taxon>
    </lineage>
</organism>
<feature type="domain" description="PLD phosphodiesterase" evidence="1">
    <location>
        <begin position="336"/>
        <end position="363"/>
    </location>
</feature>
<proteinExistence type="predicted"/>
<dbReference type="InterPro" id="IPR001736">
    <property type="entry name" value="PLipase_D/transphosphatidylase"/>
</dbReference>
<dbReference type="AlphaFoldDB" id="W0RMJ6"/>
<name>W0RMJ6_9BACT</name>
<dbReference type="GO" id="GO:0032049">
    <property type="term" value="P:cardiolipin biosynthetic process"/>
    <property type="evidence" value="ECO:0007669"/>
    <property type="project" value="UniProtKB-ARBA"/>
</dbReference>
<dbReference type="FunCoup" id="W0RMJ6">
    <property type="interactions" value="135"/>
</dbReference>
<dbReference type="SUPFAM" id="SSF56024">
    <property type="entry name" value="Phospholipase D/nuclease"/>
    <property type="match status" value="2"/>
</dbReference>
<evidence type="ECO:0000313" key="2">
    <source>
        <dbReference type="EMBL" id="AHG91545.1"/>
    </source>
</evidence>
<dbReference type="PANTHER" id="PTHR21248">
    <property type="entry name" value="CARDIOLIPIN SYNTHASE"/>
    <property type="match status" value="1"/>
</dbReference>
<evidence type="ECO:0000313" key="3">
    <source>
        <dbReference type="Proteomes" id="UP000019151"/>
    </source>
</evidence>
<dbReference type="STRING" id="861299.J421_4008"/>
<dbReference type="OrthoDB" id="9762009at2"/>
<reference evidence="2 3" key="1">
    <citation type="journal article" date="2014" name="Genome Announc.">
        <title>Genome Sequence and Methylome of Soil Bacterium Gemmatirosa kalamazoonensis KBS708T, a Member of the Rarely Cultivated Gemmatimonadetes Phylum.</title>
        <authorList>
            <person name="Debruyn J.M."/>
            <person name="Radosevich M."/>
            <person name="Wommack K.E."/>
            <person name="Polson S.W."/>
            <person name="Hauser L.J."/>
            <person name="Fawaz M.N."/>
            <person name="Korlach J."/>
            <person name="Tsai Y.C."/>
        </authorList>
    </citation>
    <scope>NUCLEOTIDE SEQUENCE [LARGE SCALE GENOMIC DNA]</scope>
    <source>
        <strain evidence="2 3">KBS708</strain>
    </source>
</reference>
<evidence type="ECO:0000259" key="1">
    <source>
        <dbReference type="PROSITE" id="PS50035"/>
    </source>
</evidence>
<dbReference type="KEGG" id="gba:J421_4008"/>
<dbReference type="Gene3D" id="3.30.870.10">
    <property type="entry name" value="Endonuclease Chain A"/>
    <property type="match status" value="2"/>
</dbReference>
<dbReference type="GO" id="GO:0030572">
    <property type="term" value="F:phosphatidyltransferase activity"/>
    <property type="evidence" value="ECO:0007669"/>
    <property type="project" value="UniProtKB-ARBA"/>
</dbReference>
<dbReference type="EMBL" id="CP007128">
    <property type="protein sequence ID" value="AHG91545.1"/>
    <property type="molecule type" value="Genomic_DNA"/>
</dbReference>
<dbReference type="InParanoid" id="W0RMJ6"/>
<dbReference type="PANTHER" id="PTHR21248:SF22">
    <property type="entry name" value="PHOSPHOLIPASE D"/>
    <property type="match status" value="1"/>
</dbReference>
<dbReference type="Proteomes" id="UP000019151">
    <property type="component" value="Chromosome"/>
</dbReference>
<dbReference type="InterPro" id="IPR025202">
    <property type="entry name" value="PLD-like_dom"/>
</dbReference>